<dbReference type="PROSITE" id="PS51257">
    <property type="entry name" value="PROKAR_LIPOPROTEIN"/>
    <property type="match status" value="1"/>
</dbReference>
<evidence type="ECO:0000313" key="5">
    <source>
        <dbReference type="EMBL" id="UVR55816.1"/>
    </source>
</evidence>
<protein>
    <submittedName>
        <fullName evidence="5">DUF4249 domain-containing protein</fullName>
    </submittedName>
    <submittedName>
        <fullName evidence="4">DUF4249 family protein</fullName>
    </submittedName>
</protein>
<evidence type="ECO:0000313" key="2">
    <source>
        <dbReference type="EMBL" id="MCZ2687839.1"/>
    </source>
</evidence>
<dbReference type="Proteomes" id="UP001079672">
    <property type="component" value="Unassembled WGS sequence"/>
</dbReference>
<reference evidence="4 7" key="2">
    <citation type="submission" date="2018-08" db="EMBL/GenBank/DDBJ databases">
        <title>A genome reference for cultivated species of the human gut microbiota.</title>
        <authorList>
            <person name="Zou Y."/>
            <person name="Xue W."/>
            <person name="Luo G."/>
        </authorList>
    </citation>
    <scope>NUCLEOTIDE SEQUENCE [LARGE SCALE GENOMIC DNA]</scope>
    <source>
        <strain evidence="4 7">AM18-6</strain>
    </source>
</reference>
<sequence>MKKALSEATHFLLLCLLVSACTIDYDVDIPSSSINKLVLSACLETESPIICKFYTCKSNDKYDPAKEVNVTLKEDGQIIYQGIINQGELKLDYLPKAGKKYTILAQSDGFMEISAETKIPPLLTCKPGFDQEKSMVTLSDFSEKHNGNSLWITASSLHEQDITVQYQELYSYNRLIDNVNREEGSYVNNNIAITGFYKSFIRIKKTNVPLLDELQFVPFYEQKVSEKMTGIEIDIINASNEYDQYCRTYYQALSIPSSGDLSGMFFQPSTVYSNVNNGLGIFAGRSVTKYLFSITNQSDNKQ</sequence>
<dbReference type="EMBL" id="CP036546">
    <property type="protein sequence ID" value="QCQ46095.1"/>
    <property type="molecule type" value="Genomic_DNA"/>
</dbReference>
<feature type="chain" id="PRO_5042358516" evidence="1">
    <location>
        <begin position="21"/>
        <end position="302"/>
    </location>
</feature>
<proteinExistence type="predicted"/>
<dbReference type="Proteomes" id="UP000036847">
    <property type="component" value="Chromosome"/>
</dbReference>
<dbReference type="Proteomes" id="UP001060330">
    <property type="component" value="Chromosome"/>
</dbReference>
<evidence type="ECO:0000256" key="1">
    <source>
        <dbReference type="SAM" id="SignalP"/>
    </source>
</evidence>
<accession>A0A396C6T0</accession>
<keyword evidence="1" id="KW-0732">Signal</keyword>
<dbReference type="Proteomes" id="UP000266644">
    <property type="component" value="Unassembled WGS sequence"/>
</dbReference>
<evidence type="ECO:0000313" key="3">
    <source>
        <dbReference type="EMBL" id="QCQ46095.1"/>
    </source>
</evidence>
<name>A0A396C6T0_BACFG</name>
<reference evidence="2" key="5">
    <citation type="submission" date="2022-12" db="EMBL/GenBank/DDBJ databases">
        <title>Development of a Multilocus Sequence Typing Scheme for Bacteroides fragilis Based on Whole Genome Sequencing Data and Clinical Application.</title>
        <authorList>
            <person name="Nielsen F.D."/>
            <person name="Justesen U.S."/>
        </authorList>
    </citation>
    <scope>NUCLEOTIDE SEQUENCE</scope>
    <source>
        <strain evidence="2">BF_AM_ODE_DK_2015_4</strain>
    </source>
</reference>
<feature type="signal peptide" evidence="1">
    <location>
        <begin position="1"/>
        <end position="20"/>
    </location>
</feature>
<reference evidence="3" key="1">
    <citation type="book" date="2014" name="THE 24TH EUROPEAN CONGRESS OF CLINICAL MICROBIOLOGY AND INFECTIOUS DISEASES" publisher="ECCMID 2014" city="Barcelona, Spain">
        <title>Identification of resistance genes in three multidrug-resistant Bacteroides fragilis isolates by whole genome sequencing.</title>
        <editorList>
            <person name="Unknown"/>
            <person name="A."/>
        </editorList>
        <authorList>
            <person name="Sydenham T.V."/>
            <person name="Hasman H."/>
            <person name="Wang M."/>
            <person name="Soki J."/>
            <person name="Nagy E."/>
            <person name="Justesen U.S."/>
        </authorList>
    </citation>
    <scope>NUCLEOTIDE SEQUENCE</scope>
    <source>
        <strain evidence="3">DCMSKEJBY0001B</strain>
    </source>
</reference>
<dbReference type="AlphaFoldDB" id="A0A396C6T0"/>
<dbReference type="RefSeq" id="WP_005807024.1">
    <property type="nucleotide sequence ID" value="NZ_CAXSXC010000029.1"/>
</dbReference>
<dbReference type="EMBL" id="CP103216">
    <property type="protein sequence ID" value="UVR55816.1"/>
    <property type="molecule type" value="Genomic_DNA"/>
</dbReference>
<dbReference type="EMBL" id="QRJE01000004">
    <property type="protein sequence ID" value="RHH15512.1"/>
    <property type="molecule type" value="Genomic_DNA"/>
</dbReference>
<organism evidence="4 7">
    <name type="scientific">Bacteroides fragilis</name>
    <dbReference type="NCBI Taxonomy" id="817"/>
    <lineage>
        <taxon>Bacteria</taxon>
        <taxon>Pseudomonadati</taxon>
        <taxon>Bacteroidota</taxon>
        <taxon>Bacteroidia</taxon>
        <taxon>Bacteroidales</taxon>
        <taxon>Bacteroidaceae</taxon>
        <taxon>Bacteroides</taxon>
    </lineage>
</organism>
<dbReference type="EMBL" id="JAPTZU010000005">
    <property type="protein sequence ID" value="MCZ2687839.1"/>
    <property type="molecule type" value="Genomic_DNA"/>
</dbReference>
<reference evidence="5" key="4">
    <citation type="submission" date="2022-08" db="EMBL/GenBank/DDBJ databases">
        <title>Genome Sequencing of Bacteroides fragilis Group Isolates with Nanopore Technology.</title>
        <authorList>
            <person name="Tisza M.J."/>
            <person name="Smith D."/>
            <person name="Dekker J.P."/>
        </authorList>
    </citation>
    <scope>NUCLEOTIDE SEQUENCE</scope>
    <source>
        <strain evidence="5">BFG-70</strain>
    </source>
</reference>
<evidence type="ECO:0000313" key="4">
    <source>
        <dbReference type="EMBL" id="RHH15512.1"/>
    </source>
</evidence>
<dbReference type="OrthoDB" id="1466461at2"/>
<reference evidence="3 6" key="3">
    <citation type="submission" date="2019-03" db="EMBL/GenBank/DDBJ databases">
        <title>Complete genome assembly of MDR B. fragilis.</title>
        <authorList>
            <person name="Sydenham T.V."/>
            <person name="Hasman H."/>
            <person name="Justesen U.S."/>
        </authorList>
    </citation>
    <scope>NUCLEOTIDE SEQUENCE [LARGE SCALE GENOMIC DNA]</scope>
    <source>
        <strain evidence="3 6">DCMSKEJBY0001B</strain>
    </source>
</reference>
<evidence type="ECO:0000313" key="7">
    <source>
        <dbReference type="Proteomes" id="UP000266644"/>
    </source>
</evidence>
<evidence type="ECO:0000313" key="6">
    <source>
        <dbReference type="Proteomes" id="UP000036847"/>
    </source>
</evidence>
<gene>
    <name evidence="4" type="ORF">DW228_03205</name>
    <name evidence="3" type="ORF">EC80_015135</name>
    <name evidence="5" type="ORF">NXX45_19190</name>
    <name evidence="2" type="ORF">O1433_10055</name>
</gene>